<reference evidence="1 2" key="2">
    <citation type="journal article" date="2022" name="Mol. Ecol. Resour.">
        <title>The genomes of chicory, endive, great burdock and yacon provide insights into Asteraceae paleo-polyploidization history and plant inulin production.</title>
        <authorList>
            <person name="Fan W."/>
            <person name="Wang S."/>
            <person name="Wang H."/>
            <person name="Wang A."/>
            <person name="Jiang F."/>
            <person name="Liu H."/>
            <person name="Zhao H."/>
            <person name="Xu D."/>
            <person name="Zhang Y."/>
        </authorList>
    </citation>
    <scope>NUCLEOTIDE SEQUENCE [LARGE SCALE GENOMIC DNA]</scope>
    <source>
        <strain evidence="2">cv. Yunnan</strain>
        <tissue evidence="1">Leaves</tissue>
    </source>
</reference>
<dbReference type="Proteomes" id="UP001056120">
    <property type="component" value="Linkage Group LG15"/>
</dbReference>
<evidence type="ECO:0000313" key="2">
    <source>
        <dbReference type="Proteomes" id="UP001056120"/>
    </source>
</evidence>
<dbReference type="EMBL" id="CM042032">
    <property type="protein sequence ID" value="KAI3777934.1"/>
    <property type="molecule type" value="Genomic_DNA"/>
</dbReference>
<protein>
    <submittedName>
        <fullName evidence="1">Uncharacterized protein</fullName>
    </submittedName>
</protein>
<comment type="caution">
    <text evidence="1">The sequence shown here is derived from an EMBL/GenBank/DDBJ whole genome shotgun (WGS) entry which is preliminary data.</text>
</comment>
<proteinExistence type="predicted"/>
<evidence type="ECO:0000313" key="1">
    <source>
        <dbReference type="EMBL" id="KAI3777934.1"/>
    </source>
</evidence>
<name>A0ACB9G3E5_9ASTR</name>
<accession>A0ACB9G3E5</accession>
<reference evidence="2" key="1">
    <citation type="journal article" date="2022" name="Mol. Ecol. Resour.">
        <title>The genomes of chicory, endive, great burdock and yacon provide insights into Asteraceae palaeo-polyploidization history and plant inulin production.</title>
        <authorList>
            <person name="Fan W."/>
            <person name="Wang S."/>
            <person name="Wang H."/>
            <person name="Wang A."/>
            <person name="Jiang F."/>
            <person name="Liu H."/>
            <person name="Zhao H."/>
            <person name="Xu D."/>
            <person name="Zhang Y."/>
        </authorList>
    </citation>
    <scope>NUCLEOTIDE SEQUENCE [LARGE SCALE GENOMIC DNA]</scope>
    <source>
        <strain evidence="2">cv. Yunnan</strain>
    </source>
</reference>
<organism evidence="1 2">
    <name type="scientific">Smallanthus sonchifolius</name>
    <dbReference type="NCBI Taxonomy" id="185202"/>
    <lineage>
        <taxon>Eukaryota</taxon>
        <taxon>Viridiplantae</taxon>
        <taxon>Streptophyta</taxon>
        <taxon>Embryophyta</taxon>
        <taxon>Tracheophyta</taxon>
        <taxon>Spermatophyta</taxon>
        <taxon>Magnoliopsida</taxon>
        <taxon>eudicotyledons</taxon>
        <taxon>Gunneridae</taxon>
        <taxon>Pentapetalae</taxon>
        <taxon>asterids</taxon>
        <taxon>campanulids</taxon>
        <taxon>Asterales</taxon>
        <taxon>Asteraceae</taxon>
        <taxon>Asteroideae</taxon>
        <taxon>Heliantheae alliance</taxon>
        <taxon>Millerieae</taxon>
        <taxon>Smallanthus</taxon>
    </lineage>
</organism>
<gene>
    <name evidence="1" type="ORF">L1987_47737</name>
</gene>
<keyword evidence="2" id="KW-1185">Reference proteome</keyword>
<sequence length="115" mass="12991">MNALIKIMVDPCAAILVFVVTGLLCVGIKESTFVQSVVTTANIFSLVQLFVYLVELWTENRRRALAHWVLNRKLTIQDLEKADLDDDKVVSAVEFIVYKLREMGKVSHEDIAIVV</sequence>